<organism evidence="1 2">
    <name type="scientific">Salix purpurea</name>
    <name type="common">Purple osier willow</name>
    <dbReference type="NCBI Taxonomy" id="77065"/>
    <lineage>
        <taxon>Eukaryota</taxon>
        <taxon>Viridiplantae</taxon>
        <taxon>Streptophyta</taxon>
        <taxon>Embryophyta</taxon>
        <taxon>Tracheophyta</taxon>
        <taxon>Spermatophyta</taxon>
        <taxon>Magnoliopsida</taxon>
        <taxon>eudicotyledons</taxon>
        <taxon>Gunneridae</taxon>
        <taxon>Pentapetalae</taxon>
        <taxon>rosids</taxon>
        <taxon>fabids</taxon>
        <taxon>Malpighiales</taxon>
        <taxon>Salicaceae</taxon>
        <taxon>Saliceae</taxon>
        <taxon>Salix</taxon>
    </lineage>
</organism>
<sequence length="41" mass="4790">MNEHMESKMKIKIHSLYNTKTSIKGTKHGCRISQRVQNMCP</sequence>
<dbReference type="Proteomes" id="UP001151532">
    <property type="component" value="Chromosome 19"/>
</dbReference>
<evidence type="ECO:0000313" key="2">
    <source>
        <dbReference type="Proteomes" id="UP001151532"/>
    </source>
</evidence>
<gene>
    <name evidence="1" type="ORF">OIU79_030808</name>
</gene>
<reference evidence="1" key="1">
    <citation type="submission" date="2022-11" db="EMBL/GenBank/DDBJ databases">
        <authorList>
            <person name="Hyden B.L."/>
            <person name="Feng K."/>
            <person name="Yates T."/>
            <person name="Jawdy S."/>
            <person name="Smart L.B."/>
            <person name="Muchero W."/>
        </authorList>
    </citation>
    <scope>NUCLEOTIDE SEQUENCE</scope>
    <source>
        <tissue evidence="1">Shoot tip</tissue>
    </source>
</reference>
<dbReference type="AlphaFoldDB" id="A0A9Q0V9B0"/>
<dbReference type="EMBL" id="JAPFFK010000009">
    <property type="protein sequence ID" value="KAJ6744541.1"/>
    <property type="molecule type" value="Genomic_DNA"/>
</dbReference>
<reference evidence="1" key="2">
    <citation type="journal article" date="2023" name="Int. J. Mol. Sci.">
        <title>De Novo Assembly and Annotation of 11 Diverse Shrub Willow (Salix) Genomes Reveals Novel Gene Organization in Sex-Linked Regions.</title>
        <authorList>
            <person name="Hyden B."/>
            <person name="Feng K."/>
            <person name="Yates T.B."/>
            <person name="Jawdy S."/>
            <person name="Cereghino C."/>
            <person name="Smart L.B."/>
            <person name="Muchero W."/>
        </authorList>
    </citation>
    <scope>NUCLEOTIDE SEQUENCE</scope>
    <source>
        <tissue evidence="1">Shoot tip</tissue>
    </source>
</reference>
<accession>A0A9Q0V9B0</accession>
<keyword evidence="2" id="KW-1185">Reference proteome</keyword>
<comment type="caution">
    <text evidence="1">The sequence shown here is derived from an EMBL/GenBank/DDBJ whole genome shotgun (WGS) entry which is preliminary data.</text>
</comment>
<name>A0A9Q0V9B0_SALPP</name>
<evidence type="ECO:0000313" key="1">
    <source>
        <dbReference type="EMBL" id="KAJ6744541.1"/>
    </source>
</evidence>
<proteinExistence type="predicted"/>
<protein>
    <submittedName>
        <fullName evidence="1">Uncharacterized protein</fullName>
    </submittedName>
</protein>